<dbReference type="InterPro" id="IPR001956">
    <property type="entry name" value="CBM3"/>
</dbReference>
<dbReference type="InterPro" id="IPR026444">
    <property type="entry name" value="Secre_tail"/>
</dbReference>
<organism evidence="10 11">
    <name type="scientific">Flammeovirga aprica JL-4</name>
    <dbReference type="NCBI Taxonomy" id="694437"/>
    <lineage>
        <taxon>Bacteria</taxon>
        <taxon>Pseudomonadati</taxon>
        <taxon>Bacteroidota</taxon>
        <taxon>Cytophagia</taxon>
        <taxon>Cytophagales</taxon>
        <taxon>Flammeovirgaceae</taxon>
        <taxon>Flammeovirga</taxon>
    </lineage>
</organism>
<dbReference type="PANTHER" id="PTHR47197:SF3">
    <property type="entry name" value="DIHYDRO-HEME D1 DEHYDROGENASE"/>
    <property type="match status" value="1"/>
</dbReference>
<accession>A0A7X9XDD4</accession>
<name>A0A7X9XDD4_9BACT</name>
<evidence type="ECO:0000256" key="3">
    <source>
        <dbReference type="ARBA" id="ARBA00022729"/>
    </source>
</evidence>
<feature type="signal peptide" evidence="6">
    <location>
        <begin position="1"/>
        <end position="26"/>
    </location>
</feature>
<dbReference type="GO" id="GO:0020037">
    <property type="term" value="F:heme binding"/>
    <property type="evidence" value="ECO:0007669"/>
    <property type="project" value="InterPro"/>
</dbReference>
<keyword evidence="2 5" id="KW-0479">Metal-binding</keyword>
<dbReference type="InterPro" id="IPR000601">
    <property type="entry name" value="PKD_dom"/>
</dbReference>
<feature type="domain" description="Cytochrome c" evidence="8">
    <location>
        <begin position="913"/>
        <end position="1040"/>
    </location>
</feature>
<keyword evidence="3 6" id="KW-0732">Signal</keyword>
<dbReference type="InterPro" id="IPR008965">
    <property type="entry name" value="CBM2/CBM3_carb-bd_dom_sf"/>
</dbReference>
<dbReference type="GO" id="GO:0030248">
    <property type="term" value="F:cellulose binding"/>
    <property type="evidence" value="ECO:0007669"/>
    <property type="project" value="InterPro"/>
</dbReference>
<dbReference type="GO" id="GO:0005975">
    <property type="term" value="P:carbohydrate metabolic process"/>
    <property type="evidence" value="ECO:0007669"/>
    <property type="project" value="InterPro"/>
</dbReference>
<dbReference type="InterPro" id="IPR032812">
    <property type="entry name" value="SbsA_Ig"/>
</dbReference>
<feature type="chain" id="PRO_5030648457" evidence="6">
    <location>
        <begin position="27"/>
        <end position="2302"/>
    </location>
</feature>
<dbReference type="SUPFAM" id="SSF49299">
    <property type="entry name" value="PKD domain"/>
    <property type="match status" value="4"/>
</dbReference>
<dbReference type="Gene3D" id="1.10.760.10">
    <property type="entry name" value="Cytochrome c-like domain"/>
    <property type="match status" value="2"/>
</dbReference>
<dbReference type="InterPro" id="IPR036966">
    <property type="entry name" value="CBM3_sf"/>
</dbReference>
<dbReference type="SUPFAM" id="SSF50974">
    <property type="entry name" value="Nitrous oxide reductase, N-terminal domain"/>
    <property type="match status" value="1"/>
</dbReference>
<sequence>MKFLSTKIINLKRLIFLILISYFSHNHVTAQYNGEMGPAMTTQTWPAGTFLAHFPEGDRINTYHRNYLMIAGQAGTGIWDVSSPTTPKRIQFDERANNGHRWWKINDLYWREYSVPQTDGTGYKYLDMSNMLDLKPVTTSDFLYTVESGNPHYDKLETFPHTIDGNRIYDMRSGAFLGTMPEAIAKPDIVMRIGNYVFYVPQTGAMSVYDFGDPTNVKFLGSFGGDIPHEQYSTGIQVWRNNIIYMSGNEAVNSMVAFDISDPTNVKHAFDLSSDEITLGRYMMFQDEYGFSGRFDRGVKFNFETMKVELEFTPASDDEVLQFIDNQWMPLGHILVASGDGKTTIFCHQDGLDIKPPTVGFQFPAPGATNLPVTSTLGFVINETLQDITLTDKSIQVSPLGGTPIVGDVTSTSYNVVNYAPREALLPNTTYEVKFVEGGIKDAVGNGMEEYVFYFTTGGDASNKSPEISAIDMDITSPFLAGNKVNFTASATDFENQAMSYRWDFGDGSPQTAWGTEAVSHTYPAPGNYTVQVQVSDNNGGFSVKSQSVNVIAGVPVELPTQSSPLLVDELKRTVWVVNPDNNSVSILDADLMTFIKEIPVSLDPVSIAMDGNRKIWVTCRDNDKVYIIDADTQEVDQIVTLPRGTSPFGVVFNADGSRGFVAGYGSGKVIELSTVDYSTVQSIEVGTTSRAMAVDPNTNTLYVTQFISPQEQGNVWEIDLTTFTLKDIALPIDDFSVDNGNQGRGIPNYIAGISIHPNGGNAWTVGKKDNVLRGGMRDGKPLTFDNSVRTSISHLDLSLSSEILADRLDIDNHGQPSSVCYTPNGNYVLVTMQGNNHVVVIDPKKGLELLQKDVGLAPQGMVFDKVTNKLFVKNFMDRTVSVFDADALVKNGNLQLEAVATISTVTTELLTAQVLKGKQIFYDASNQKMGSDGYISCASCHNDGAEDGRVWDFSDRGEGLRNTITLKGRAGTAHGPVHWSANFDEIHDFENDIRNNFNGQGFMTDADFHAETNALSLGTPKAGLSEDLDALVAYIESLDGFASSPYKEEDGTLTADGLAGQQIFQQLKCASCHGGEHFTDSNLGIRHDVGTQGTNSGKRLGKELLGIDTPTLRGVWNTAPYLHDGSALTLNAVFKSNNPMDGHGATSTLNPQEFDQLISYLKQIDGLEETTALPEVSQIISPANGQVINKNIEIPLEVSSTLPGITKIEYYVDGELVSTVETAPFIGAWTPVVWKNYTLNARIFYNNGNTSSLTPEIKTTYKGVMDVMFIVGNTNLSPDDLLIKNRIQQQFGFNVHVFDDNDVSGPTMTNAYDLLLVSSTVEPSIIGQNIERTIIPVMTWDPFMYSKLGLADGDLDLGYGFTTEGHSKASITNPLHPITRGLASADSVDLYSVVQFLPYANVSEEATVILEAEGQPVLFGYDQGSGITSSRRLAFPLRDQFMHLFSEEGWKMFDAGVIWTLHGGDANTPVQQLPDVYFTSPTDGELVNAPLNIFFETENWALPSTEYKLRFKIDGSDRGLITTDSVFQDNSALSEGPHLLTFLMERSDNSATDITDSIWVNVTKDPLPEGPTAIFNSPSNGGFVGPDFEVKYSLYKFEVVPEGAHVDLYIDDVYYASQYTLDPIPVTDLAGGDHTLKLLLVNADGTNHGLEANITITVDPLFANMPQTPFSIQYRDNSAGVLTQELKPVIRIHNDSSDAVLLDDFTIRYWFTNEDVAPMSFGTDYSSVKGVSGTFATSQGEQFVELAFASSGMLNGKSNTGEIQLRMHQSGYQMNDQSNDFSFNSAQTSFGPNVKITLYRKGELVWGIEPVNVNQSPEIVLSTSATEGKSPLIVDFDASASTDPEGTTLTYQWDFGGGNTSTESITTYTFNTVGLQNVTLTVTDADGMSTKEVITINVLPDQVPPVAKIVADVSSGQVPLAVAFDGSSSSDMDGIIMTYLWEIDGTTATTALTNYTFTQVGAQKVYLTVTDDSGLTSKDSIIISVQGANQLPVANFTSSVTTGFAPLTVDFDASTSSDPDNDPLTYSWNFGGGNPGTGVTTSATFGVGIHEVTLTVDDGRGGSTSISQTITVEVNPNAPSCTFGTPSATAIPDLANVTYNYIYVLGNDTWNLNQVKDATINWSLVNNGLWQFSLNTNNGVPNWWVDLTPSITHTLADSQPTLTFTSSGIPEMDGTYYATTEGDDFVLVEVTGKQTLYFTNSTSAPSCETSSSARKQSELDLEKELSVKVYPNPFSSSIYIQPMEGLQEVWVYDMLGVLKEHLVFKSDQSDQIKLENKWANGLYIIRVKVNGQLIDKKILKY</sequence>
<proteinExistence type="predicted"/>
<dbReference type="PROSITE" id="PS50093">
    <property type="entry name" value="PKD"/>
    <property type="match status" value="3"/>
</dbReference>
<dbReference type="Proteomes" id="UP000576082">
    <property type="component" value="Unassembled WGS sequence"/>
</dbReference>
<dbReference type="SUPFAM" id="SSF49384">
    <property type="entry name" value="Carbohydrate-binding domain"/>
    <property type="match status" value="1"/>
</dbReference>
<dbReference type="CDD" id="cd00146">
    <property type="entry name" value="PKD"/>
    <property type="match status" value="4"/>
</dbReference>
<feature type="domain" description="PKD" evidence="7">
    <location>
        <begin position="1818"/>
        <end position="1899"/>
    </location>
</feature>
<dbReference type="InterPro" id="IPR013783">
    <property type="entry name" value="Ig-like_fold"/>
</dbReference>
<dbReference type="PANTHER" id="PTHR47197">
    <property type="entry name" value="PROTEIN NIRF"/>
    <property type="match status" value="1"/>
</dbReference>
<evidence type="ECO:0000256" key="5">
    <source>
        <dbReference type="PROSITE-ProRule" id="PRU00433"/>
    </source>
</evidence>
<comment type="caution">
    <text evidence="10">The sequence shown here is derived from an EMBL/GenBank/DDBJ whole genome shotgun (WGS) entry which is preliminary data.</text>
</comment>
<dbReference type="InterPro" id="IPR015943">
    <property type="entry name" value="WD40/YVTN_repeat-like_dom_sf"/>
</dbReference>
<dbReference type="InterPro" id="IPR036909">
    <property type="entry name" value="Cyt_c-like_dom_sf"/>
</dbReference>
<dbReference type="GO" id="GO:0046872">
    <property type="term" value="F:metal ion binding"/>
    <property type="evidence" value="ECO:0007669"/>
    <property type="project" value="UniProtKB-KW"/>
</dbReference>
<dbReference type="Pfam" id="PF18962">
    <property type="entry name" value="Por_Secre_tail"/>
    <property type="match status" value="1"/>
</dbReference>
<protein>
    <submittedName>
        <fullName evidence="10">PKD domain-containing protein</fullName>
    </submittedName>
</protein>
<dbReference type="Pfam" id="PF21419">
    <property type="entry name" value="RoxA-like_Cyt-c"/>
    <property type="match status" value="1"/>
</dbReference>
<dbReference type="SMART" id="SM00089">
    <property type="entry name" value="PKD"/>
    <property type="match status" value="4"/>
</dbReference>
<reference evidence="10 11" key="1">
    <citation type="submission" date="2020-04" db="EMBL/GenBank/DDBJ databases">
        <title>Flammeovirga sp. SR4, a novel species isolated from seawater.</title>
        <authorList>
            <person name="Wang X."/>
        </authorList>
    </citation>
    <scope>NUCLEOTIDE SEQUENCE [LARGE SCALE GENOMIC DNA]</scope>
    <source>
        <strain evidence="10 11">ATCC 23126</strain>
    </source>
</reference>
<dbReference type="Pfam" id="PF00942">
    <property type="entry name" value="CBM_3"/>
    <property type="match status" value="1"/>
</dbReference>
<feature type="domain" description="PKD" evidence="7">
    <location>
        <begin position="468"/>
        <end position="551"/>
    </location>
</feature>
<dbReference type="InterPro" id="IPR022409">
    <property type="entry name" value="PKD/Chitinase_dom"/>
</dbReference>
<dbReference type="SMART" id="SM01067">
    <property type="entry name" value="CBM_3"/>
    <property type="match status" value="1"/>
</dbReference>
<dbReference type="RefSeq" id="WP_169660856.1">
    <property type="nucleotide sequence ID" value="NZ_JABANE010000190.1"/>
</dbReference>
<evidence type="ECO:0000313" key="10">
    <source>
        <dbReference type="EMBL" id="NME72673.1"/>
    </source>
</evidence>
<dbReference type="PROSITE" id="PS51172">
    <property type="entry name" value="CBM3"/>
    <property type="match status" value="1"/>
</dbReference>
<feature type="domain" description="Cytochrome c" evidence="8">
    <location>
        <begin position="1056"/>
        <end position="1166"/>
    </location>
</feature>
<dbReference type="PROSITE" id="PS51007">
    <property type="entry name" value="CYTC"/>
    <property type="match status" value="2"/>
</dbReference>
<evidence type="ECO:0000256" key="4">
    <source>
        <dbReference type="ARBA" id="ARBA00023004"/>
    </source>
</evidence>
<evidence type="ECO:0000259" key="8">
    <source>
        <dbReference type="PROSITE" id="PS51007"/>
    </source>
</evidence>
<evidence type="ECO:0000256" key="1">
    <source>
        <dbReference type="ARBA" id="ARBA00022617"/>
    </source>
</evidence>
<evidence type="ECO:0000256" key="6">
    <source>
        <dbReference type="SAM" id="SignalP"/>
    </source>
</evidence>
<dbReference type="NCBIfam" id="TIGR04183">
    <property type="entry name" value="Por_Secre_tail"/>
    <property type="match status" value="1"/>
</dbReference>
<dbReference type="EMBL" id="JABANE010000190">
    <property type="protein sequence ID" value="NME72673.1"/>
    <property type="molecule type" value="Genomic_DNA"/>
</dbReference>
<dbReference type="InterPro" id="IPR011045">
    <property type="entry name" value="N2O_reductase_N"/>
</dbReference>
<dbReference type="Gene3D" id="2.130.10.10">
    <property type="entry name" value="YVTN repeat-like/Quinoprotein amine dehydrogenase"/>
    <property type="match status" value="2"/>
</dbReference>
<keyword evidence="4 5" id="KW-0408">Iron</keyword>
<dbReference type="Pfam" id="PF13205">
    <property type="entry name" value="Big_5"/>
    <property type="match status" value="1"/>
</dbReference>
<feature type="domain" description="PKD" evidence="7">
    <location>
        <begin position="1993"/>
        <end position="2075"/>
    </location>
</feature>
<dbReference type="Gene3D" id="2.60.40.710">
    <property type="entry name" value="Endoglucanase-like"/>
    <property type="match status" value="1"/>
</dbReference>
<evidence type="ECO:0000313" key="11">
    <source>
        <dbReference type="Proteomes" id="UP000576082"/>
    </source>
</evidence>
<keyword evidence="11" id="KW-1185">Reference proteome</keyword>
<dbReference type="InterPro" id="IPR035986">
    <property type="entry name" value="PKD_dom_sf"/>
</dbReference>
<gene>
    <name evidence="10" type="ORF">HHU12_32235</name>
</gene>
<dbReference type="InterPro" id="IPR051200">
    <property type="entry name" value="Host-pathogen_enzymatic-act"/>
</dbReference>
<feature type="domain" description="CBM3" evidence="9">
    <location>
        <begin position="1667"/>
        <end position="1812"/>
    </location>
</feature>
<dbReference type="GO" id="GO:0009055">
    <property type="term" value="F:electron transfer activity"/>
    <property type="evidence" value="ECO:0007669"/>
    <property type="project" value="InterPro"/>
</dbReference>
<dbReference type="Gene3D" id="2.60.40.10">
    <property type="entry name" value="Immunoglobulins"/>
    <property type="match status" value="5"/>
</dbReference>
<keyword evidence="1 5" id="KW-0349">Heme</keyword>
<dbReference type="SUPFAM" id="SSF46626">
    <property type="entry name" value="Cytochrome c"/>
    <property type="match status" value="2"/>
</dbReference>
<dbReference type="Pfam" id="PF18911">
    <property type="entry name" value="PKD_4"/>
    <property type="match status" value="4"/>
</dbReference>
<evidence type="ECO:0000259" key="7">
    <source>
        <dbReference type="PROSITE" id="PS50093"/>
    </source>
</evidence>
<dbReference type="InterPro" id="IPR009056">
    <property type="entry name" value="Cyt_c-like_dom"/>
</dbReference>
<evidence type="ECO:0000259" key="9">
    <source>
        <dbReference type="PROSITE" id="PS51172"/>
    </source>
</evidence>
<evidence type="ECO:0000256" key="2">
    <source>
        <dbReference type="ARBA" id="ARBA00022723"/>
    </source>
</evidence>
<dbReference type="Pfam" id="PF17957">
    <property type="entry name" value="Big_7"/>
    <property type="match status" value="1"/>
</dbReference>